<evidence type="ECO:0000256" key="2">
    <source>
        <dbReference type="ARBA" id="ARBA00007399"/>
    </source>
</evidence>
<dbReference type="AlphaFoldDB" id="A0A4D6XEZ0"/>
<evidence type="ECO:0000256" key="3">
    <source>
        <dbReference type="ARBA" id="ARBA00022729"/>
    </source>
</evidence>
<comment type="subcellular location">
    <subcellularLocation>
        <location evidence="1">Periplasm</location>
    </subcellularLocation>
</comment>
<evidence type="ECO:0000313" key="9">
    <source>
        <dbReference type="Proteomes" id="UP000298551"/>
    </source>
</evidence>
<dbReference type="Gene3D" id="2.60.40.10">
    <property type="entry name" value="Immunoglobulins"/>
    <property type="match status" value="2"/>
</dbReference>
<feature type="signal peptide" evidence="6">
    <location>
        <begin position="1"/>
        <end position="24"/>
    </location>
</feature>
<accession>A0A4D6XEZ0</accession>
<keyword evidence="4" id="KW-0574">Periplasm</keyword>
<dbReference type="InterPro" id="IPR016147">
    <property type="entry name" value="Pili_assmbl_chaperone_N"/>
</dbReference>
<evidence type="ECO:0000256" key="4">
    <source>
        <dbReference type="ARBA" id="ARBA00022764"/>
    </source>
</evidence>
<protein>
    <submittedName>
        <fullName evidence="8">Fimbrial chaperone protein</fullName>
    </submittedName>
</protein>
<proteinExistence type="inferred from homology"/>
<keyword evidence="5" id="KW-0143">Chaperone</keyword>
<dbReference type="InterPro" id="IPR008962">
    <property type="entry name" value="PapD-like_sf"/>
</dbReference>
<dbReference type="PANTHER" id="PTHR30251:SF3">
    <property type="entry name" value="FIMBRIAL CHAPARONE PROTEIN"/>
    <property type="match status" value="1"/>
</dbReference>
<feature type="chain" id="PRO_5020192224" evidence="6">
    <location>
        <begin position="25"/>
        <end position="238"/>
    </location>
</feature>
<reference evidence="9" key="1">
    <citation type="submission" date="2019-04" db="EMBL/GenBank/DDBJ databases">
        <title>Genome sequence of Pseudomonas putida 1290, an auxin catabolizing strain.</title>
        <authorList>
            <person name="Laird T.S."/>
            <person name="Leveau J.H.J."/>
        </authorList>
    </citation>
    <scope>NUCLEOTIDE SEQUENCE [LARGE SCALE GENOMIC DNA]</scope>
    <source>
        <strain evidence="9">1290</strain>
    </source>
</reference>
<organism evidence="8 9">
    <name type="scientific">Pseudomonas putida</name>
    <name type="common">Arthrobacter siderocapsulatus</name>
    <dbReference type="NCBI Taxonomy" id="303"/>
    <lineage>
        <taxon>Bacteria</taxon>
        <taxon>Pseudomonadati</taxon>
        <taxon>Pseudomonadota</taxon>
        <taxon>Gammaproteobacteria</taxon>
        <taxon>Pseudomonadales</taxon>
        <taxon>Pseudomonadaceae</taxon>
        <taxon>Pseudomonas</taxon>
    </lineage>
</organism>
<dbReference type="PRINTS" id="PR00969">
    <property type="entry name" value="CHAPERONPILI"/>
</dbReference>
<dbReference type="SUPFAM" id="SSF49584">
    <property type="entry name" value="Periplasmic chaperone C-domain"/>
    <property type="match status" value="1"/>
</dbReference>
<evidence type="ECO:0000256" key="5">
    <source>
        <dbReference type="ARBA" id="ARBA00023186"/>
    </source>
</evidence>
<dbReference type="GO" id="GO:0071555">
    <property type="term" value="P:cell wall organization"/>
    <property type="evidence" value="ECO:0007669"/>
    <property type="project" value="InterPro"/>
</dbReference>
<evidence type="ECO:0000256" key="1">
    <source>
        <dbReference type="ARBA" id="ARBA00004418"/>
    </source>
</evidence>
<dbReference type="InterPro" id="IPR036316">
    <property type="entry name" value="Pili_assmbl_chap_C_dom_sf"/>
</dbReference>
<dbReference type="OrthoDB" id="8585185at2"/>
<keyword evidence="3 6" id="KW-0732">Signal</keyword>
<dbReference type="PANTHER" id="PTHR30251">
    <property type="entry name" value="PILUS ASSEMBLY CHAPERONE"/>
    <property type="match status" value="1"/>
</dbReference>
<sequence length="238" mass="26682">MKTSPYIFCCIAALASMAHTPVRADGMVPETSIVIVHEADGEASLRVRNDDSRVALLLVDLQDIPEDEEPLLFLTQPAWRVEAGKEQVVRFILRTDIPLTTQRLKRVVFEGVPAVLEADGEPSRVGVSIRQNLPVLIHPKGLDFDRTPWTRLHWRVLDDALQVHNPSPYVVRLAQELVLQPSGQQVRLPRGYILPGEALRVALEQGIHAPVERVRLFPARVYGAATQFHEASLRQPDH</sequence>
<comment type="similarity">
    <text evidence="2">Belongs to the periplasmic pilus chaperone family.</text>
</comment>
<dbReference type="Pfam" id="PF00345">
    <property type="entry name" value="PapD_N"/>
    <property type="match status" value="1"/>
</dbReference>
<evidence type="ECO:0000256" key="6">
    <source>
        <dbReference type="SAM" id="SignalP"/>
    </source>
</evidence>
<dbReference type="InterPro" id="IPR050643">
    <property type="entry name" value="Periplasmic_pilus_chap"/>
</dbReference>
<dbReference type="InterPro" id="IPR001829">
    <property type="entry name" value="Pili_assmbl_chaperone_bac"/>
</dbReference>
<dbReference type="GO" id="GO:0030288">
    <property type="term" value="C:outer membrane-bounded periplasmic space"/>
    <property type="evidence" value="ECO:0007669"/>
    <property type="project" value="InterPro"/>
</dbReference>
<evidence type="ECO:0000259" key="7">
    <source>
        <dbReference type="Pfam" id="PF00345"/>
    </source>
</evidence>
<dbReference type="Proteomes" id="UP000298551">
    <property type="component" value="Chromosome"/>
</dbReference>
<dbReference type="SUPFAM" id="SSF49354">
    <property type="entry name" value="PapD-like"/>
    <property type="match status" value="1"/>
</dbReference>
<dbReference type="EMBL" id="CP039371">
    <property type="protein sequence ID" value="QCI14299.1"/>
    <property type="molecule type" value="Genomic_DNA"/>
</dbReference>
<evidence type="ECO:0000313" key="8">
    <source>
        <dbReference type="EMBL" id="QCI14299.1"/>
    </source>
</evidence>
<feature type="domain" description="Pili assembly chaperone N-terminal" evidence="7">
    <location>
        <begin position="26"/>
        <end position="142"/>
    </location>
</feature>
<dbReference type="InterPro" id="IPR013783">
    <property type="entry name" value="Ig-like_fold"/>
</dbReference>
<dbReference type="RefSeq" id="WP_136916315.1">
    <property type="nucleotide sequence ID" value="NZ_CP039371.1"/>
</dbReference>
<dbReference type="NCBIfam" id="NF007392">
    <property type="entry name" value="PRK09918.1"/>
    <property type="match status" value="1"/>
</dbReference>
<name>A0A4D6XEZ0_PSEPU</name>
<gene>
    <name evidence="8" type="ORF">E6B08_24440</name>
</gene>